<protein>
    <submittedName>
        <fullName evidence="1">Uncharacterized protein</fullName>
    </submittedName>
</protein>
<keyword evidence="2" id="KW-1185">Reference proteome</keyword>
<dbReference type="Proteomes" id="UP000649617">
    <property type="component" value="Unassembled WGS sequence"/>
</dbReference>
<dbReference type="OrthoDB" id="269872at2759"/>
<gene>
    <name evidence="1" type="ORF">SPIL2461_LOCUS15731</name>
</gene>
<dbReference type="EMBL" id="CAJNIZ010039446">
    <property type="protein sequence ID" value="CAE7590303.1"/>
    <property type="molecule type" value="Genomic_DNA"/>
</dbReference>
<evidence type="ECO:0000313" key="2">
    <source>
        <dbReference type="Proteomes" id="UP000649617"/>
    </source>
</evidence>
<organism evidence="1 2">
    <name type="scientific">Symbiodinium pilosum</name>
    <name type="common">Dinoflagellate</name>
    <dbReference type="NCBI Taxonomy" id="2952"/>
    <lineage>
        <taxon>Eukaryota</taxon>
        <taxon>Sar</taxon>
        <taxon>Alveolata</taxon>
        <taxon>Dinophyceae</taxon>
        <taxon>Suessiales</taxon>
        <taxon>Symbiodiniaceae</taxon>
        <taxon>Symbiodinium</taxon>
    </lineage>
</organism>
<reference evidence="1" key="1">
    <citation type="submission" date="2021-02" db="EMBL/GenBank/DDBJ databases">
        <authorList>
            <person name="Dougan E. K."/>
            <person name="Rhodes N."/>
            <person name="Thang M."/>
            <person name="Chan C."/>
        </authorList>
    </citation>
    <scope>NUCLEOTIDE SEQUENCE</scope>
</reference>
<accession>A0A812UXU6</accession>
<evidence type="ECO:0000313" key="1">
    <source>
        <dbReference type="EMBL" id="CAE7590303.1"/>
    </source>
</evidence>
<comment type="caution">
    <text evidence="1">The sequence shown here is derived from an EMBL/GenBank/DDBJ whole genome shotgun (WGS) entry which is preliminary data.</text>
</comment>
<dbReference type="AlphaFoldDB" id="A0A812UXU6"/>
<proteinExistence type="predicted"/>
<name>A0A812UXU6_SYMPI</name>
<sequence>MDAMERYCFVVRQRINVLFRGNLKSVAVVCSSEPGPGQTVQVVDHLNVQEEDGSWSSEYIDICREMGL</sequence>